<dbReference type="EMBL" id="KV010719">
    <property type="protein sequence ID" value="KZV26996.1"/>
    <property type="molecule type" value="Genomic_DNA"/>
</dbReference>
<feature type="compositionally biased region" description="Basic and acidic residues" evidence="1">
    <location>
        <begin position="83"/>
        <end position="102"/>
    </location>
</feature>
<accession>A0A2Z7B063</accession>
<dbReference type="OrthoDB" id="10602515at2759"/>
<proteinExistence type="predicted"/>
<keyword evidence="3" id="KW-1185">Reference proteome</keyword>
<evidence type="ECO:0000256" key="1">
    <source>
        <dbReference type="SAM" id="MobiDB-lite"/>
    </source>
</evidence>
<evidence type="ECO:0000313" key="2">
    <source>
        <dbReference type="EMBL" id="KZV26996.1"/>
    </source>
</evidence>
<feature type="compositionally biased region" description="Basic and acidic residues" evidence="1">
    <location>
        <begin position="62"/>
        <end position="76"/>
    </location>
</feature>
<name>A0A2Z7B063_9LAMI</name>
<gene>
    <name evidence="2" type="ORF">F511_39194</name>
</gene>
<evidence type="ECO:0000313" key="3">
    <source>
        <dbReference type="Proteomes" id="UP000250235"/>
    </source>
</evidence>
<feature type="region of interest" description="Disordered" evidence="1">
    <location>
        <begin position="62"/>
        <end position="102"/>
    </location>
</feature>
<organism evidence="2 3">
    <name type="scientific">Dorcoceras hygrometricum</name>
    <dbReference type="NCBI Taxonomy" id="472368"/>
    <lineage>
        <taxon>Eukaryota</taxon>
        <taxon>Viridiplantae</taxon>
        <taxon>Streptophyta</taxon>
        <taxon>Embryophyta</taxon>
        <taxon>Tracheophyta</taxon>
        <taxon>Spermatophyta</taxon>
        <taxon>Magnoliopsida</taxon>
        <taxon>eudicotyledons</taxon>
        <taxon>Gunneridae</taxon>
        <taxon>Pentapetalae</taxon>
        <taxon>asterids</taxon>
        <taxon>lamiids</taxon>
        <taxon>Lamiales</taxon>
        <taxon>Gesneriaceae</taxon>
        <taxon>Didymocarpoideae</taxon>
        <taxon>Trichosporeae</taxon>
        <taxon>Loxocarpinae</taxon>
        <taxon>Dorcoceras</taxon>
    </lineage>
</organism>
<dbReference type="AlphaFoldDB" id="A0A2Z7B063"/>
<protein>
    <submittedName>
        <fullName evidence="2">Zinc knuckle family protein</fullName>
    </submittedName>
</protein>
<reference evidence="2 3" key="1">
    <citation type="journal article" date="2015" name="Proc. Natl. Acad. Sci. U.S.A.">
        <title>The resurrection genome of Boea hygrometrica: A blueprint for survival of dehydration.</title>
        <authorList>
            <person name="Xiao L."/>
            <person name="Yang G."/>
            <person name="Zhang L."/>
            <person name="Yang X."/>
            <person name="Zhao S."/>
            <person name="Ji Z."/>
            <person name="Zhou Q."/>
            <person name="Hu M."/>
            <person name="Wang Y."/>
            <person name="Chen M."/>
            <person name="Xu Y."/>
            <person name="Jin H."/>
            <person name="Xiao X."/>
            <person name="Hu G."/>
            <person name="Bao F."/>
            <person name="Hu Y."/>
            <person name="Wan P."/>
            <person name="Li L."/>
            <person name="Deng X."/>
            <person name="Kuang T."/>
            <person name="Xiang C."/>
            <person name="Zhu J.K."/>
            <person name="Oliver M.J."/>
            <person name="He Y."/>
        </authorList>
    </citation>
    <scope>NUCLEOTIDE SEQUENCE [LARGE SCALE GENOMIC DNA]</scope>
    <source>
        <strain evidence="3">cv. XS01</strain>
    </source>
</reference>
<sequence length="702" mass="80483">MHIVVLRILGRYNINGIEISDSISNKDSDLDRIYSEYFRSYISDFRSEVSMGKEKEGTVEIETVEKEPEEKEKDVEETVEMEATEKSVEKEEDKEAIDSKDAEPLSKIREDMMLPSVMAEEPTKIEFGHGIQIKEVDRYEATFTKIDTMDKGKAPLVEEIKGNPAKERFTLISGDIEFLVQIRDAVIEEIVSFFNSFSIRGLAALNKKYREMLIHKFLEARRINFESGTPTFAIDLQVLDSLSDAHRLALIKFLMEKLRQHKLEWTRTSSSNLFGGDVDQSRGIHGQFYPNFTSTSWVRSLIFYDGSWQVVQGAYQKPVRLAMPSTSIQRKQLPQTPFVDAFAPIYVVQFSLFGHLQPVGSTYNTCRDIVVIDTVLSSKTVITGIFDAIQHDPFRFELKVIGDLDPFRFELKVIGDLDPFRFELKVIGDLDPFRFELKVIGDLDPFRFELKVIGDLDPFRFELKVIGDLDPFRFELKVIGDLDPFRFELKVIGDLDPFRFELKVIGDLDPFRFELKVIGDLDPFRFELKVIGDLDPFRFELKVIGDLDPFRFELKVIGDLDPFRFELKVIGDLDPFRFELKVIGDLDPFRFELKVIGDLDPFRFELKVIGDLDPFRFELKVIGDLDPFRFELKVIGDLDPFRFELKVIGDLDPFDPIDPLSPAAASEFQKMASWHAFAAVAEAGMVSSSVPLLECPSASALT</sequence>
<dbReference type="Proteomes" id="UP000250235">
    <property type="component" value="Unassembled WGS sequence"/>
</dbReference>